<comment type="caution">
    <text evidence="8">Lacks conserved residue(s) required for the propagation of feature annotation.</text>
</comment>
<evidence type="ECO:0000256" key="2">
    <source>
        <dbReference type="ARBA" id="ARBA00006236"/>
    </source>
</evidence>
<organism evidence="10 11">
    <name type="scientific">Alcanivorax nanhaiticus</name>
    <dbReference type="NCBI Taxonomy" id="1177154"/>
    <lineage>
        <taxon>Bacteria</taxon>
        <taxon>Pseudomonadati</taxon>
        <taxon>Pseudomonadota</taxon>
        <taxon>Gammaproteobacteria</taxon>
        <taxon>Oceanospirillales</taxon>
        <taxon>Alcanivoracaceae</taxon>
        <taxon>Alcanivorax</taxon>
    </lineage>
</organism>
<keyword evidence="11" id="KW-1185">Reference proteome</keyword>
<comment type="similarity">
    <text evidence="2 8">Belongs to the major facilitator superfamily. Bcr/CmlA family.</text>
</comment>
<dbReference type="PANTHER" id="PTHR43124:SF3">
    <property type="entry name" value="CHLORAMPHENICOL EFFLUX PUMP RV0191"/>
    <property type="match status" value="1"/>
</dbReference>
<evidence type="ECO:0000313" key="10">
    <source>
        <dbReference type="EMBL" id="KGD65792.1"/>
    </source>
</evidence>
<comment type="caution">
    <text evidence="10">The sequence shown here is derived from an EMBL/GenBank/DDBJ whole genome shotgun (WGS) entry which is preliminary data.</text>
</comment>
<gene>
    <name evidence="10" type="ORF">Y5S_01016</name>
</gene>
<protein>
    <recommendedName>
        <fullName evidence="8">Bcr/CflA family efflux transporter</fullName>
    </recommendedName>
</protein>
<evidence type="ECO:0000256" key="5">
    <source>
        <dbReference type="ARBA" id="ARBA00022692"/>
    </source>
</evidence>
<evidence type="ECO:0000256" key="8">
    <source>
        <dbReference type="RuleBase" id="RU365088"/>
    </source>
</evidence>
<feature type="transmembrane region" description="Helical" evidence="8">
    <location>
        <begin position="215"/>
        <end position="238"/>
    </location>
</feature>
<feature type="transmembrane region" description="Helical" evidence="8">
    <location>
        <begin position="47"/>
        <end position="63"/>
    </location>
</feature>
<evidence type="ECO:0000256" key="1">
    <source>
        <dbReference type="ARBA" id="ARBA00004651"/>
    </source>
</evidence>
<dbReference type="OrthoDB" id="9814303at2"/>
<dbReference type="InterPro" id="IPR004812">
    <property type="entry name" value="Efflux_drug-R_Bcr/CmlA"/>
</dbReference>
<dbReference type="InterPro" id="IPR050189">
    <property type="entry name" value="MFS_Efflux_Transporters"/>
</dbReference>
<dbReference type="GO" id="GO:0005886">
    <property type="term" value="C:plasma membrane"/>
    <property type="evidence" value="ECO:0007669"/>
    <property type="project" value="UniProtKB-SubCell"/>
</dbReference>
<evidence type="ECO:0000256" key="6">
    <source>
        <dbReference type="ARBA" id="ARBA00022989"/>
    </source>
</evidence>
<dbReference type="InterPro" id="IPR005829">
    <property type="entry name" value="Sugar_transporter_CS"/>
</dbReference>
<feature type="transmembrane region" description="Helical" evidence="8">
    <location>
        <begin position="75"/>
        <end position="94"/>
    </location>
</feature>
<dbReference type="RefSeq" id="WP_035231008.1">
    <property type="nucleotide sequence ID" value="NZ_ARXV01000003.1"/>
</dbReference>
<reference evidence="10 11" key="1">
    <citation type="submission" date="2012-09" db="EMBL/GenBank/DDBJ databases">
        <title>Genome Sequence of alkane-degrading Bacterium Alcanivorax sp. 19-m-6.</title>
        <authorList>
            <person name="Lai Q."/>
            <person name="Shao Z."/>
        </authorList>
    </citation>
    <scope>NUCLEOTIDE SEQUENCE [LARGE SCALE GENOMIC DNA]</scope>
    <source>
        <strain evidence="10 11">19-m-6</strain>
    </source>
</reference>
<evidence type="ECO:0000313" key="11">
    <source>
        <dbReference type="Proteomes" id="UP000029444"/>
    </source>
</evidence>
<dbReference type="STRING" id="1177154.Y5S_01016"/>
<feature type="transmembrane region" description="Helical" evidence="8">
    <location>
        <begin position="368"/>
        <end position="388"/>
    </location>
</feature>
<feature type="transmembrane region" description="Helical" evidence="8">
    <location>
        <begin position="164"/>
        <end position="183"/>
    </location>
</feature>
<dbReference type="NCBIfam" id="TIGR00710">
    <property type="entry name" value="efflux_Bcr_CflA"/>
    <property type="match status" value="1"/>
</dbReference>
<name>A0A095SMI9_9GAMM</name>
<dbReference type="CDD" id="cd17320">
    <property type="entry name" value="MFS_MdfA_MDR_like"/>
    <property type="match status" value="1"/>
</dbReference>
<keyword evidence="6 8" id="KW-1133">Transmembrane helix</keyword>
<dbReference type="InterPro" id="IPR036259">
    <property type="entry name" value="MFS_trans_sf"/>
</dbReference>
<keyword evidence="3 8" id="KW-0813">Transport</keyword>
<evidence type="ECO:0000256" key="3">
    <source>
        <dbReference type="ARBA" id="ARBA00022448"/>
    </source>
</evidence>
<dbReference type="Proteomes" id="UP000029444">
    <property type="component" value="Unassembled WGS sequence"/>
</dbReference>
<feature type="transmembrane region" description="Helical" evidence="8">
    <location>
        <begin position="304"/>
        <end position="333"/>
    </location>
</feature>
<dbReference type="eggNOG" id="COG2814">
    <property type="taxonomic scope" value="Bacteria"/>
</dbReference>
<dbReference type="InterPro" id="IPR011701">
    <property type="entry name" value="MFS"/>
</dbReference>
<dbReference type="PROSITE" id="PS00216">
    <property type="entry name" value="SUGAR_TRANSPORT_1"/>
    <property type="match status" value="1"/>
</dbReference>
<dbReference type="EMBL" id="ARXV01000003">
    <property type="protein sequence ID" value="KGD65792.1"/>
    <property type="molecule type" value="Genomic_DNA"/>
</dbReference>
<dbReference type="AlphaFoldDB" id="A0A095SMI9"/>
<evidence type="ECO:0000256" key="4">
    <source>
        <dbReference type="ARBA" id="ARBA00022475"/>
    </source>
</evidence>
<sequence>MQTVSPGRLAIILGSLVALGPLAIDTYLPALLTMSGHFQVPIHDVEISVSVYVLGVAAGQWLGGPLSDQLGRKPVAYGGLLLFIAGSLLIPFSADVEQLYLLRFMQALGGGATAVIAAASVRDHFSGKEAARVLTSIGLVMLLAPLLAPAIGSFLLHLAGWESIFFLLAGYGGLLTLVVALLLPKVASQSSGEPLSKRLFTAYGRVIRQRRAMGFILANGLSFSAMFTFITDAAFLYMDYFELSAAHFPLAFGANVVTMLALNRLNVVLLRYYDTAAIMRTGLMIQSAAALVLMGLVLTGSLTLWLVIPLIMVVCGMMALVMPNGIACFLSLFERDSGAATGLNGALQFLLAGMVGTLLGTLHNGTPLPMVVLMAAASLMALALFLVLTPEKPRQ</sequence>
<dbReference type="Gene3D" id="1.20.1720.10">
    <property type="entry name" value="Multidrug resistance protein D"/>
    <property type="match status" value="1"/>
</dbReference>
<feature type="transmembrane region" description="Helical" evidence="8">
    <location>
        <begin position="133"/>
        <end position="158"/>
    </location>
</feature>
<evidence type="ECO:0000256" key="7">
    <source>
        <dbReference type="ARBA" id="ARBA00023136"/>
    </source>
</evidence>
<accession>A0A095SMI9</accession>
<keyword evidence="8" id="KW-0997">Cell inner membrane</keyword>
<dbReference type="Pfam" id="PF07690">
    <property type="entry name" value="MFS_1"/>
    <property type="match status" value="1"/>
</dbReference>
<comment type="subcellular location">
    <subcellularLocation>
        <location evidence="8">Cell inner membrane</location>
        <topology evidence="8">Multi-pass membrane protein</topology>
    </subcellularLocation>
    <subcellularLocation>
        <location evidence="1">Cell membrane</location>
        <topology evidence="1">Multi-pass membrane protein</topology>
    </subcellularLocation>
</comment>
<dbReference type="InterPro" id="IPR020846">
    <property type="entry name" value="MFS_dom"/>
</dbReference>
<feature type="transmembrane region" description="Helical" evidence="8">
    <location>
        <begin position="345"/>
        <end position="362"/>
    </location>
</feature>
<dbReference type="GO" id="GO:1990961">
    <property type="term" value="P:xenobiotic detoxification by transmembrane export across the plasma membrane"/>
    <property type="evidence" value="ECO:0007669"/>
    <property type="project" value="InterPro"/>
</dbReference>
<feature type="domain" description="Major facilitator superfamily (MFS) profile" evidence="9">
    <location>
        <begin position="9"/>
        <end position="393"/>
    </location>
</feature>
<feature type="transmembrane region" description="Helical" evidence="8">
    <location>
        <begin position="244"/>
        <end position="265"/>
    </location>
</feature>
<keyword evidence="5 8" id="KW-0812">Transmembrane</keyword>
<keyword evidence="7 8" id="KW-0472">Membrane</keyword>
<dbReference type="PROSITE" id="PS50850">
    <property type="entry name" value="MFS"/>
    <property type="match status" value="1"/>
</dbReference>
<dbReference type="GO" id="GO:0042910">
    <property type="term" value="F:xenobiotic transmembrane transporter activity"/>
    <property type="evidence" value="ECO:0007669"/>
    <property type="project" value="InterPro"/>
</dbReference>
<feature type="transmembrane region" description="Helical" evidence="8">
    <location>
        <begin position="100"/>
        <end position="121"/>
    </location>
</feature>
<dbReference type="PANTHER" id="PTHR43124">
    <property type="entry name" value="PURINE EFFLUX PUMP PBUE"/>
    <property type="match status" value="1"/>
</dbReference>
<proteinExistence type="inferred from homology"/>
<keyword evidence="4" id="KW-1003">Cell membrane</keyword>
<dbReference type="PATRIC" id="fig|1177154.3.peg.1030"/>
<evidence type="ECO:0000259" key="9">
    <source>
        <dbReference type="PROSITE" id="PS50850"/>
    </source>
</evidence>
<dbReference type="SUPFAM" id="SSF103473">
    <property type="entry name" value="MFS general substrate transporter"/>
    <property type="match status" value="1"/>
</dbReference>